<keyword evidence="3" id="KW-1185">Reference proteome</keyword>
<sequence length="691" mass="78615">MSSIFNGMEVPFQNPPPGLSRPFLRDMYLLVEPLAPLPDPPARSTLTYSIKKPSKLPPYEPPPGDEDFALLFSTGDTPPLSEAETKEDLEKAYFVRLEENIKKFGRDFNPKAWMVHVPAITEKLVKETTPGTFKHFLMLLLEPDETFAKAQHSVQAWLDERYPGRVVDNIPEPGPYALWATEKQMLLGEIELLRKLVEPLREEGKTIHWLEKNPCRNLFTMKSLKKAYKIIVEFENETTTRTILNEEGMLSPSHLSGEFRMTMMSMRMARMDVCKESLFEMPPPQIPKFNNLATFPSAQRHLRKYRNGQPQPDEIENFDRPESSLSPQPRADLLKYRFEAANCTGTMDDVIETMMNTARWLAKARCTESVDLFCDVARMFSPRDPPANMSDEKYSLIRAVCDAMFDIDDIGIESSSPIDRDSDGDGILNTINWEYFIDAAASRRSLMSDLQLRMAAECPISPAHMHGHRLSSHGSIRRGRKGKRMINKRARSEIALPKYLAHRQDVTLPADPSNWAANHTSPFGEAFQEELDREEESMAYQQLKMICEEGVKARSRAARSQVAEVQLAKENETPMKQKRRSLSFHCTGKQASAMILEALMKDEHEDTAPEAQEKDKPVVFERKPMAKEQLDKNVSLIRPFSASLFAEFLFCIQPSTDVCHTSLLSVFLLATTCMEHLLAHPFQPGPRLLSG</sequence>
<accession>A0A2B7ZJW9</accession>
<feature type="region of interest" description="Disordered" evidence="1">
    <location>
        <begin position="35"/>
        <end position="61"/>
    </location>
</feature>
<evidence type="ECO:0000313" key="2">
    <source>
        <dbReference type="EMBL" id="PGH33469.1"/>
    </source>
</evidence>
<feature type="region of interest" description="Disordered" evidence="1">
    <location>
        <begin position="463"/>
        <end position="484"/>
    </location>
</feature>
<organism evidence="2 3">
    <name type="scientific">[Emmonsia] crescens</name>
    <dbReference type="NCBI Taxonomy" id="73230"/>
    <lineage>
        <taxon>Eukaryota</taxon>
        <taxon>Fungi</taxon>
        <taxon>Dikarya</taxon>
        <taxon>Ascomycota</taxon>
        <taxon>Pezizomycotina</taxon>
        <taxon>Eurotiomycetes</taxon>
        <taxon>Eurotiomycetidae</taxon>
        <taxon>Onygenales</taxon>
        <taxon>Ajellomycetaceae</taxon>
        <taxon>Emergomyces</taxon>
    </lineage>
</organism>
<reference evidence="2 3" key="1">
    <citation type="submission" date="2017-10" db="EMBL/GenBank/DDBJ databases">
        <title>Comparative genomics in systemic dimorphic fungi from Ajellomycetaceae.</title>
        <authorList>
            <person name="Munoz J.F."/>
            <person name="Mcewen J.G."/>
            <person name="Clay O.K."/>
            <person name="Cuomo C.A."/>
        </authorList>
    </citation>
    <scope>NUCLEOTIDE SEQUENCE [LARGE SCALE GENOMIC DNA]</scope>
    <source>
        <strain evidence="2 3">UAMH4076</strain>
    </source>
</reference>
<comment type="caution">
    <text evidence="2">The sequence shown here is derived from an EMBL/GenBank/DDBJ whole genome shotgun (WGS) entry which is preliminary data.</text>
</comment>
<feature type="compositionally biased region" description="Basic residues" evidence="1">
    <location>
        <begin position="465"/>
        <end position="484"/>
    </location>
</feature>
<gene>
    <name evidence="2" type="ORF">GX50_03704</name>
</gene>
<dbReference type="EMBL" id="PDND01000062">
    <property type="protein sequence ID" value="PGH33469.1"/>
    <property type="molecule type" value="Genomic_DNA"/>
</dbReference>
<protein>
    <submittedName>
        <fullName evidence="2">Uncharacterized protein</fullName>
    </submittedName>
</protein>
<dbReference type="VEuPathDB" id="FungiDB:EMCG_05122"/>
<dbReference type="AlphaFoldDB" id="A0A2B7ZJW9"/>
<evidence type="ECO:0000256" key="1">
    <source>
        <dbReference type="SAM" id="MobiDB-lite"/>
    </source>
</evidence>
<evidence type="ECO:0000313" key="3">
    <source>
        <dbReference type="Proteomes" id="UP000226031"/>
    </source>
</evidence>
<name>A0A2B7ZJW9_9EURO</name>
<dbReference type="Proteomes" id="UP000226031">
    <property type="component" value="Unassembled WGS sequence"/>
</dbReference>
<dbReference type="VEuPathDB" id="FungiDB:EMCG_05123"/>
<proteinExistence type="predicted"/>